<sequence length="160" mass="18348">MKERGAFEKARIDGILNALSEGKTGYDELSEAGKTSESRAIEDIGLESERRFTRYARQVDFIECVQDAVPYEDAYEGVDKWLRFKPYKKLPDLPVQVKSSFRDVNSFRKNPKYKNRGGMEIVINCGPSINYGIFLRQLTLEVNRIKISLEESPSLGRFIV</sequence>
<reference evidence="1 2" key="1">
    <citation type="journal article" date="2015" name="Nature">
        <title>rRNA introns, odd ribosomes, and small enigmatic genomes across a large radiation of phyla.</title>
        <authorList>
            <person name="Brown C.T."/>
            <person name="Hug L.A."/>
            <person name="Thomas B.C."/>
            <person name="Sharon I."/>
            <person name="Castelle C.J."/>
            <person name="Singh A."/>
            <person name="Wilkins M.J."/>
            <person name="Williams K.H."/>
            <person name="Banfield J.F."/>
        </authorList>
    </citation>
    <scope>NUCLEOTIDE SEQUENCE [LARGE SCALE GENOMIC DNA]</scope>
</reference>
<evidence type="ECO:0000313" key="1">
    <source>
        <dbReference type="EMBL" id="KKT32639.1"/>
    </source>
</evidence>
<dbReference type="Proteomes" id="UP000034012">
    <property type="component" value="Unassembled WGS sequence"/>
</dbReference>
<evidence type="ECO:0000313" key="2">
    <source>
        <dbReference type="Proteomes" id="UP000034012"/>
    </source>
</evidence>
<name>A0A837I4H4_9BACT</name>
<proteinExistence type="predicted"/>
<dbReference type="AlphaFoldDB" id="A0A837I4H4"/>
<accession>A0A837I4H4</accession>
<dbReference type="EMBL" id="LCHK01000011">
    <property type="protein sequence ID" value="KKT32639.1"/>
    <property type="molecule type" value="Genomic_DNA"/>
</dbReference>
<gene>
    <name evidence="1" type="ORF">UW20_C0011G0009</name>
</gene>
<organism evidence="1 2">
    <name type="scientific">Candidatus Woesebacteria bacterium GW2011_GWB1_44_11</name>
    <dbReference type="NCBI Taxonomy" id="1618579"/>
    <lineage>
        <taxon>Bacteria</taxon>
        <taxon>Candidatus Woeseibacteriota</taxon>
    </lineage>
</organism>
<comment type="caution">
    <text evidence="1">The sequence shown here is derived from an EMBL/GenBank/DDBJ whole genome shotgun (WGS) entry which is preliminary data.</text>
</comment>
<protein>
    <submittedName>
        <fullName evidence="1">Uncharacterized protein</fullName>
    </submittedName>
</protein>